<evidence type="ECO:0000256" key="3">
    <source>
        <dbReference type="ARBA" id="ARBA00022679"/>
    </source>
</evidence>
<evidence type="ECO:0000256" key="4">
    <source>
        <dbReference type="ARBA" id="ARBA00022691"/>
    </source>
</evidence>
<gene>
    <name evidence="7" type="ORF">ACZ87_01858</name>
</gene>
<dbReference type="FunFam" id="2.40.50.140:FF:000097">
    <property type="entry name" value="23S rRNA (uracil(1939)-C(5))-methyltransferase RlmD"/>
    <property type="match status" value="1"/>
</dbReference>
<keyword evidence="3" id="KW-0808">Transferase</keyword>
<keyword evidence="1" id="KW-0408">Iron</keyword>
<keyword evidence="8" id="KW-1185">Reference proteome</keyword>
<proteinExistence type="predicted"/>
<keyword evidence="5" id="KW-0411">Iron-sulfur</keyword>
<dbReference type="GO" id="GO:0070475">
    <property type="term" value="P:rRNA base methylation"/>
    <property type="evidence" value="ECO:0007669"/>
    <property type="project" value="TreeGrafter"/>
</dbReference>
<feature type="domain" description="TRAM" evidence="6">
    <location>
        <begin position="10"/>
        <end position="68"/>
    </location>
</feature>
<evidence type="ECO:0000256" key="5">
    <source>
        <dbReference type="ARBA" id="ARBA00023014"/>
    </source>
</evidence>
<keyword evidence="2" id="KW-0489">Methyltransferase</keyword>
<dbReference type="GO" id="GO:0051539">
    <property type="term" value="F:4 iron, 4 sulfur cluster binding"/>
    <property type="evidence" value="ECO:0007669"/>
    <property type="project" value="UniProtKB-KW"/>
</dbReference>
<dbReference type="Pfam" id="PF01938">
    <property type="entry name" value="TRAM"/>
    <property type="match status" value="1"/>
</dbReference>
<dbReference type="Gene3D" id="2.40.50.140">
    <property type="entry name" value="Nucleic acid-binding proteins"/>
    <property type="match status" value="1"/>
</dbReference>
<evidence type="ECO:0000256" key="2">
    <source>
        <dbReference type="ARBA" id="ARBA00022603"/>
    </source>
</evidence>
<dbReference type="EMBL" id="LJAM02000160">
    <property type="protein sequence ID" value="RAP71330.1"/>
    <property type="molecule type" value="Genomic_DNA"/>
</dbReference>
<evidence type="ECO:0000313" key="7">
    <source>
        <dbReference type="EMBL" id="RAP71330.1"/>
    </source>
</evidence>
<dbReference type="PANTHER" id="PTHR11061:SF49">
    <property type="entry name" value="23S RRNA (URACIL(1939)-C(5))-METHYLTRANSFERASE RLMD"/>
    <property type="match status" value="1"/>
</dbReference>
<protein>
    <submittedName>
        <fullName evidence="7">TRAM domain protein</fullName>
    </submittedName>
</protein>
<dbReference type="SUPFAM" id="SSF50249">
    <property type="entry name" value="Nucleic acid-binding proteins"/>
    <property type="match status" value="1"/>
</dbReference>
<accession>A0A328TMD1</accession>
<comment type="caution">
    <text evidence="7">The sequence shown here is derived from an EMBL/GenBank/DDBJ whole genome shotgun (WGS) entry which is preliminary data.</text>
</comment>
<name>A0A328TMD1_9GAMM</name>
<dbReference type="AlphaFoldDB" id="A0A328TMD1"/>
<sequence>MAQFYSAKRRVTTRQTIMLTVHDLDAFGQSVARHNSKALFVQSALPGEQVEVRTEEDKRQYSRGVVQRIISASPQRVVPRCPHFSRCSGAIVE</sequence>
<organism evidence="7 8">
    <name type="scientific">Candidatus Erwinia dacicola</name>
    <dbReference type="NCBI Taxonomy" id="252393"/>
    <lineage>
        <taxon>Bacteria</taxon>
        <taxon>Pseudomonadati</taxon>
        <taxon>Pseudomonadota</taxon>
        <taxon>Gammaproteobacteria</taxon>
        <taxon>Enterobacterales</taxon>
        <taxon>Erwiniaceae</taxon>
        <taxon>Erwinia</taxon>
    </lineage>
</organism>
<keyword evidence="4" id="KW-0949">S-adenosyl-L-methionine</keyword>
<dbReference type="InterPro" id="IPR012340">
    <property type="entry name" value="NA-bd_OB-fold"/>
</dbReference>
<evidence type="ECO:0000256" key="1">
    <source>
        <dbReference type="ARBA" id="ARBA00022485"/>
    </source>
</evidence>
<dbReference type="PANTHER" id="PTHR11061">
    <property type="entry name" value="RNA M5U METHYLTRANSFERASE"/>
    <property type="match status" value="1"/>
</dbReference>
<evidence type="ECO:0000313" key="8">
    <source>
        <dbReference type="Proteomes" id="UP000244334"/>
    </source>
</evidence>
<keyword evidence="1" id="KW-0004">4Fe-4S</keyword>
<dbReference type="Proteomes" id="UP000244334">
    <property type="component" value="Unassembled WGS sequence"/>
</dbReference>
<reference evidence="7" key="1">
    <citation type="submission" date="2018-04" db="EMBL/GenBank/DDBJ databases">
        <title>Genomes of the Obligate Erwinia dacicola and Facultative Enterobacter sp. OLF Endosymbionts of the Olive Fruit fly, Bactrocera oleae.</title>
        <authorList>
            <person name="Estes A.M."/>
            <person name="Hearn D.J."/>
            <person name="Agarwal S."/>
            <person name="Pierson E.A."/>
            <person name="Dunning-Hotopp J.C."/>
        </authorList>
    </citation>
    <scope>NUCLEOTIDE SEQUENCE [LARGE SCALE GENOMIC DNA]</scope>
    <source>
        <strain evidence="7">Oroville</strain>
    </source>
</reference>
<dbReference type="InterPro" id="IPR002792">
    <property type="entry name" value="TRAM_dom"/>
</dbReference>
<dbReference type="PROSITE" id="PS50926">
    <property type="entry name" value="TRAM"/>
    <property type="match status" value="1"/>
</dbReference>
<evidence type="ECO:0000259" key="6">
    <source>
        <dbReference type="PROSITE" id="PS50926"/>
    </source>
</evidence>
<dbReference type="GO" id="GO:0070041">
    <property type="term" value="F:rRNA (uridine-C5-)-methyltransferase activity"/>
    <property type="evidence" value="ECO:0007669"/>
    <property type="project" value="TreeGrafter"/>
</dbReference>
<dbReference type="InterPro" id="IPR010280">
    <property type="entry name" value="U5_MeTrfase_fam"/>
</dbReference>
<keyword evidence="1" id="KW-0479">Metal-binding</keyword>